<dbReference type="NCBIfam" id="TIGR01430">
    <property type="entry name" value="aden_deam"/>
    <property type="match status" value="1"/>
</dbReference>
<keyword evidence="1 7" id="KW-0963">Cytoplasm</keyword>
<feature type="binding site" evidence="7">
    <location>
        <position position="299"/>
    </location>
    <ligand>
        <name>substrate</name>
    </ligand>
</feature>
<evidence type="ECO:0000256" key="6">
    <source>
        <dbReference type="ARBA" id="ARBA00023242"/>
    </source>
</evidence>
<dbReference type="GO" id="GO:0005829">
    <property type="term" value="C:cytosol"/>
    <property type="evidence" value="ECO:0007669"/>
    <property type="project" value="TreeGrafter"/>
</dbReference>
<accession>A0A427Y7E0</accession>
<feature type="site" description="Important for catalytic activity" evidence="7">
    <location>
        <position position="241"/>
    </location>
</feature>
<comment type="subcellular location">
    <subcellularLocation>
        <location evidence="7">Cytoplasm</location>
    </subcellularLocation>
    <subcellularLocation>
        <location evidence="7">Nucleus</location>
    </subcellularLocation>
</comment>
<dbReference type="GO" id="GO:0005634">
    <property type="term" value="C:nucleus"/>
    <property type="evidence" value="ECO:0007669"/>
    <property type="project" value="UniProtKB-SubCell"/>
</dbReference>
<dbReference type="PANTHER" id="PTHR43114">
    <property type="entry name" value="ADENINE DEAMINASE"/>
    <property type="match status" value="1"/>
</dbReference>
<dbReference type="InterPro" id="IPR032466">
    <property type="entry name" value="Metal_Hydrolase"/>
</dbReference>
<evidence type="ECO:0000256" key="3">
    <source>
        <dbReference type="ARBA" id="ARBA00022801"/>
    </source>
</evidence>
<dbReference type="HAMAP" id="MF_01962">
    <property type="entry name" value="Adenine_deaminase"/>
    <property type="match status" value="1"/>
</dbReference>
<gene>
    <name evidence="7 9" type="primary">AAH1</name>
    <name evidence="9" type="ORF">EHS25_003498</name>
</gene>
<dbReference type="InterPro" id="IPR006330">
    <property type="entry name" value="Ado/ade_deaminase"/>
</dbReference>
<keyword evidence="4 7" id="KW-0862">Zinc</keyword>
<dbReference type="GO" id="GO:0008270">
    <property type="term" value="F:zinc ion binding"/>
    <property type="evidence" value="ECO:0007669"/>
    <property type="project" value="UniProtKB-UniRule"/>
</dbReference>
<dbReference type="STRING" id="1890683.A0A427Y7E0"/>
<feature type="binding site" evidence="7">
    <location>
        <position position="217"/>
    </location>
    <ligand>
        <name>Zn(2+)</name>
        <dbReference type="ChEBI" id="CHEBI:29105"/>
        <note>catalytic</note>
    </ligand>
</feature>
<dbReference type="InterPro" id="IPR001365">
    <property type="entry name" value="A_deaminase_dom"/>
</dbReference>
<feature type="binding site" evidence="7">
    <location>
        <position position="28"/>
    </location>
    <ligand>
        <name>Zn(2+)</name>
        <dbReference type="ChEBI" id="CHEBI:29105"/>
        <note>catalytic</note>
    </ligand>
</feature>
<dbReference type="EMBL" id="RSCD01000018">
    <property type="protein sequence ID" value="RSH87010.1"/>
    <property type="molecule type" value="Genomic_DNA"/>
</dbReference>
<evidence type="ECO:0000256" key="1">
    <source>
        <dbReference type="ARBA" id="ARBA00022490"/>
    </source>
</evidence>
<dbReference type="GO" id="GO:0009117">
    <property type="term" value="P:nucleotide metabolic process"/>
    <property type="evidence" value="ECO:0007669"/>
    <property type="project" value="UniProtKB-KW"/>
</dbReference>
<comment type="caution">
    <text evidence="9">The sequence shown here is derived from an EMBL/GenBank/DDBJ whole genome shotgun (WGS) entry which is preliminary data.</text>
</comment>
<proteinExistence type="inferred from homology"/>
<dbReference type="SUPFAM" id="SSF51556">
    <property type="entry name" value="Metallo-dependent hydrolases"/>
    <property type="match status" value="1"/>
</dbReference>
<evidence type="ECO:0000256" key="4">
    <source>
        <dbReference type="ARBA" id="ARBA00022833"/>
    </source>
</evidence>
<dbReference type="EC" id="3.5.4.2" evidence="7"/>
<evidence type="ECO:0000313" key="9">
    <source>
        <dbReference type="EMBL" id="RSH87010.1"/>
    </source>
</evidence>
<dbReference type="Proteomes" id="UP000279259">
    <property type="component" value="Unassembled WGS sequence"/>
</dbReference>
<sequence>MTRIHEHDHTPHSVDFLRALPKCEHHLHIEGSLSPALLFRLAAHNAITLPSHAVDVAYASIEALEARYRSFTSLDDFLDYYNRASAVLITRADFEALAYEYMKKAHADGIVHAEISFDLQTHTARGVSIDDVVHGLNDGLNKGRTDFGISFRLIMCILRHLPVSSSVGHMHLAKPFFDAGLIFGLGMCSTEKSQPPTKFRPVFDLAREFGIGHLTAHAGEEGPADYVRQALEELGVHRIDHGVRSLEEDEVVDMLVKRETLLTVCPLSNVCLQVKPRLEDVPLRELLERGVRFSLNSDDPAYFGGYLLENYVQVQRAFDFAPSDWRTIVANGIEGSWMPDEQKEKLIERLDAVIGACK</sequence>
<keyword evidence="5 7" id="KW-0546">Nucleotide metabolism</keyword>
<dbReference type="GO" id="GO:0000034">
    <property type="term" value="F:adenine deaminase activity"/>
    <property type="evidence" value="ECO:0007669"/>
    <property type="project" value="UniProtKB-UniRule"/>
</dbReference>
<dbReference type="OrthoDB" id="272271at2759"/>
<dbReference type="PROSITE" id="PS00485">
    <property type="entry name" value="A_DEAMINASE"/>
    <property type="match status" value="1"/>
</dbReference>
<evidence type="ECO:0000259" key="8">
    <source>
        <dbReference type="Pfam" id="PF00962"/>
    </source>
</evidence>
<dbReference type="GO" id="GO:0006146">
    <property type="term" value="P:adenine catabolic process"/>
    <property type="evidence" value="ECO:0007669"/>
    <property type="project" value="UniProtKB-UniRule"/>
</dbReference>
<dbReference type="CDD" id="cd01320">
    <property type="entry name" value="ADA"/>
    <property type="match status" value="1"/>
</dbReference>
<comment type="cofactor">
    <cofactor evidence="7">
        <name>Zn(2+)</name>
        <dbReference type="ChEBI" id="CHEBI:29105"/>
    </cofactor>
    <text evidence="7">Binds 1 zinc ion per subunit.</text>
</comment>
<feature type="active site" description="Proton donor" evidence="7">
    <location>
        <position position="220"/>
    </location>
</feature>
<dbReference type="GO" id="GO:0043103">
    <property type="term" value="P:hypoxanthine salvage"/>
    <property type="evidence" value="ECO:0007669"/>
    <property type="project" value="UniProtKB-UniRule"/>
</dbReference>
<dbReference type="InterPro" id="IPR028892">
    <property type="entry name" value="ADE"/>
</dbReference>
<comment type="similarity">
    <text evidence="7">Belongs to the metallo-dependent hydrolases superfamily. Adenosine and AMP deaminases family. Adenine deaminase type 2 subfamily.</text>
</comment>
<keyword evidence="10" id="KW-1185">Reference proteome</keyword>
<feature type="binding site" evidence="7">
    <location>
        <position position="26"/>
    </location>
    <ligand>
        <name>Zn(2+)</name>
        <dbReference type="ChEBI" id="CHEBI:29105"/>
        <note>catalytic</note>
    </ligand>
</feature>
<comment type="function">
    <text evidence="7">Catalyzes the hydrolytic deamination of adenine to hypoxanthine. Plays an important role in the purine salvage pathway and in nitrogen catabolism.</text>
</comment>
<comment type="catalytic activity">
    <reaction evidence="7">
        <text>adenine + H2O + H(+) = hypoxanthine + NH4(+)</text>
        <dbReference type="Rhea" id="RHEA:23688"/>
        <dbReference type="ChEBI" id="CHEBI:15377"/>
        <dbReference type="ChEBI" id="CHEBI:15378"/>
        <dbReference type="ChEBI" id="CHEBI:16708"/>
        <dbReference type="ChEBI" id="CHEBI:17368"/>
        <dbReference type="ChEBI" id="CHEBI:28938"/>
        <dbReference type="EC" id="3.5.4.2"/>
    </reaction>
</comment>
<reference evidence="9 10" key="1">
    <citation type="submission" date="2018-11" db="EMBL/GenBank/DDBJ databases">
        <title>Genome sequence of Saitozyma podzolica DSM 27192.</title>
        <authorList>
            <person name="Aliyu H."/>
            <person name="Gorte O."/>
            <person name="Ochsenreither K."/>
        </authorList>
    </citation>
    <scope>NUCLEOTIDE SEQUENCE [LARGE SCALE GENOMIC DNA]</scope>
    <source>
        <strain evidence="9 10">DSM 27192</strain>
    </source>
</reference>
<dbReference type="InterPro" id="IPR006650">
    <property type="entry name" value="A/AMP_deam_AS"/>
</dbReference>
<evidence type="ECO:0000256" key="7">
    <source>
        <dbReference type="HAMAP-Rule" id="MF_03145"/>
    </source>
</evidence>
<dbReference type="Pfam" id="PF00962">
    <property type="entry name" value="A_deaminase"/>
    <property type="match status" value="1"/>
</dbReference>
<dbReference type="Gene3D" id="3.20.20.140">
    <property type="entry name" value="Metal-dependent hydrolases"/>
    <property type="match status" value="1"/>
</dbReference>
<keyword evidence="2 7" id="KW-0479">Metal-binding</keyword>
<name>A0A427Y7E0_9TREE</name>
<feature type="domain" description="Adenosine deaminase" evidence="8">
    <location>
        <begin position="21"/>
        <end position="352"/>
    </location>
</feature>
<feature type="binding site" evidence="7">
    <location>
        <position position="298"/>
    </location>
    <ligand>
        <name>Zn(2+)</name>
        <dbReference type="ChEBI" id="CHEBI:29105"/>
        <note>catalytic</note>
    </ligand>
</feature>
<keyword evidence="6 7" id="KW-0539">Nucleus</keyword>
<dbReference type="AlphaFoldDB" id="A0A427Y7E0"/>
<evidence type="ECO:0000313" key="10">
    <source>
        <dbReference type="Proteomes" id="UP000279259"/>
    </source>
</evidence>
<organism evidence="9 10">
    <name type="scientific">Saitozyma podzolica</name>
    <dbReference type="NCBI Taxonomy" id="1890683"/>
    <lineage>
        <taxon>Eukaryota</taxon>
        <taxon>Fungi</taxon>
        <taxon>Dikarya</taxon>
        <taxon>Basidiomycota</taxon>
        <taxon>Agaricomycotina</taxon>
        <taxon>Tremellomycetes</taxon>
        <taxon>Tremellales</taxon>
        <taxon>Trimorphomycetaceae</taxon>
        <taxon>Saitozyma</taxon>
    </lineage>
</organism>
<protein>
    <recommendedName>
        <fullName evidence="7">Adenine deaminase</fullName>
        <shortName evidence="7">ADE</shortName>
        <ecNumber evidence="7">3.5.4.2</ecNumber>
    </recommendedName>
    <alternativeName>
        <fullName evidence="7">Adenine aminohydrolase</fullName>
        <shortName evidence="7">AAH</shortName>
    </alternativeName>
</protein>
<evidence type="ECO:0000256" key="2">
    <source>
        <dbReference type="ARBA" id="ARBA00022723"/>
    </source>
</evidence>
<keyword evidence="3 7" id="KW-0378">Hydrolase</keyword>
<dbReference type="GO" id="GO:0009168">
    <property type="term" value="P:purine ribonucleoside monophosphate biosynthetic process"/>
    <property type="evidence" value="ECO:0007669"/>
    <property type="project" value="InterPro"/>
</dbReference>
<dbReference type="PANTHER" id="PTHR43114:SF6">
    <property type="entry name" value="ADENINE DEAMINASE"/>
    <property type="match status" value="1"/>
</dbReference>
<evidence type="ECO:0000256" key="5">
    <source>
        <dbReference type="ARBA" id="ARBA00023080"/>
    </source>
</evidence>